<evidence type="ECO:0000256" key="1">
    <source>
        <dbReference type="ARBA" id="ARBA00022679"/>
    </source>
</evidence>
<dbReference type="Pfam" id="PF00722">
    <property type="entry name" value="Glyco_hydro_16"/>
    <property type="match status" value="1"/>
</dbReference>
<dbReference type="Pfam" id="PF06955">
    <property type="entry name" value="XET_C"/>
    <property type="match status" value="1"/>
</dbReference>
<keyword evidence="2 6" id="KW-0378">Hydrolase</keyword>
<accession>A0ABP0TTJ1</accession>
<keyword evidence="1 6" id="KW-0808">Transferase</keyword>
<dbReference type="Proteomes" id="UP001497512">
    <property type="component" value="Chromosome 14"/>
</dbReference>
<keyword evidence="6" id="KW-0134">Cell wall</keyword>
<sequence>MGIFGRDMILIATLAAMCAAMLTGIASGQSFNQYYQTTTGPSNFILSNGSTVAQLVLDQASASGFSSKSNYLFGTFSMNIKLVPGDSCGTVATFYMTSNSATHDEIDLEFLGNLSGQPYILQTNVFAHGVGGREQRINLWFDPTAAFHLYTIEWTQNAITILVDNIAIRQFNNVFLQTGVPYLNNQSMVAIGSLWDGDSWACHGGSIKLNWQDAPFIASYSGFNLISGCSIPNNTISSCQASKFATFSVTPKIQAHRLNQLIIVKKKYLGYNYCTDKNRYPTTPPECAYNIV</sequence>
<dbReference type="SUPFAM" id="SSF49899">
    <property type="entry name" value="Concanavalin A-like lectins/glucanases"/>
    <property type="match status" value="1"/>
</dbReference>
<dbReference type="InterPro" id="IPR013320">
    <property type="entry name" value="ConA-like_dom_sf"/>
</dbReference>
<dbReference type="PIRSF" id="PIRSF005604">
    <property type="entry name" value="XET"/>
    <property type="match status" value="1"/>
</dbReference>
<keyword evidence="6" id="KW-0732">Signal</keyword>
<protein>
    <recommendedName>
        <fullName evidence="6">Xyloglucan endotransglucosylase/hydrolase</fullName>
        <ecNumber evidence="6">2.4.1.207</ecNumber>
    </recommendedName>
</protein>
<name>A0ABP0TTJ1_9BRYO</name>
<dbReference type="InterPro" id="IPR008263">
    <property type="entry name" value="GH16_AS"/>
</dbReference>
<comment type="PTM">
    <text evidence="6">Contains at least one intrachain disulfide bond essential for its enzymatic activity.</text>
</comment>
<gene>
    <name evidence="8" type="ORF">CSSPTR1EN2_LOCUS7289</name>
</gene>
<dbReference type="PROSITE" id="PS51762">
    <property type="entry name" value="GH16_2"/>
    <property type="match status" value="1"/>
</dbReference>
<evidence type="ECO:0000259" key="7">
    <source>
        <dbReference type="PROSITE" id="PS51762"/>
    </source>
</evidence>
<keyword evidence="9" id="KW-1185">Reference proteome</keyword>
<keyword evidence="4" id="KW-0325">Glycoprotein</keyword>
<feature type="chain" id="PRO_5044958229" description="Xyloglucan endotransglucosylase/hydrolase" evidence="6">
    <location>
        <begin position="29"/>
        <end position="292"/>
    </location>
</feature>
<evidence type="ECO:0000256" key="4">
    <source>
        <dbReference type="ARBA" id="ARBA00023180"/>
    </source>
</evidence>
<evidence type="ECO:0000256" key="6">
    <source>
        <dbReference type="RuleBase" id="RU361120"/>
    </source>
</evidence>
<keyword evidence="6" id="KW-0052">Apoplast</keyword>
<comment type="subcellular location">
    <subcellularLocation>
        <location evidence="6">Secreted</location>
        <location evidence="6">Cell wall</location>
    </subcellularLocation>
    <subcellularLocation>
        <location evidence="6">Secreted</location>
        <location evidence="6">Extracellular space</location>
        <location evidence="6">Apoplast</location>
    </subcellularLocation>
</comment>
<feature type="domain" description="GH16" evidence="7">
    <location>
        <begin position="1"/>
        <end position="220"/>
    </location>
</feature>
<comment type="similarity">
    <text evidence="6">Belongs to the glycosyl hydrolase 16 family.</text>
</comment>
<dbReference type="Gene3D" id="2.60.120.200">
    <property type="match status" value="1"/>
</dbReference>
<dbReference type="InterPro" id="IPR010713">
    <property type="entry name" value="XET_C"/>
</dbReference>
<keyword evidence="5 6" id="KW-0326">Glycosidase</keyword>
<dbReference type="InterPro" id="IPR000757">
    <property type="entry name" value="Beta-glucanase-like"/>
</dbReference>
<comment type="function">
    <text evidence="6">Catalyzes xyloglucan endohydrolysis (XEH) and/or endotransglycosylation (XET). Cleaves and religates xyloglucan polymers, an essential constituent of the primary cell wall, and thereby participates in cell wall construction of growing tissues.</text>
</comment>
<feature type="signal peptide" evidence="6">
    <location>
        <begin position="1"/>
        <end position="28"/>
    </location>
</feature>
<dbReference type="InterPro" id="IPR044791">
    <property type="entry name" value="Beta-glucanase/XTH"/>
</dbReference>
<evidence type="ECO:0000256" key="5">
    <source>
        <dbReference type="ARBA" id="ARBA00023295"/>
    </source>
</evidence>
<evidence type="ECO:0000313" key="9">
    <source>
        <dbReference type="Proteomes" id="UP001497512"/>
    </source>
</evidence>
<keyword evidence="6" id="KW-0961">Cell wall biogenesis/degradation</keyword>
<dbReference type="PROSITE" id="PS01034">
    <property type="entry name" value="GH16_1"/>
    <property type="match status" value="1"/>
</dbReference>
<dbReference type="InterPro" id="IPR016455">
    <property type="entry name" value="XTH"/>
</dbReference>
<evidence type="ECO:0000256" key="2">
    <source>
        <dbReference type="ARBA" id="ARBA00022801"/>
    </source>
</evidence>
<reference evidence="8" key="1">
    <citation type="submission" date="2024-02" db="EMBL/GenBank/DDBJ databases">
        <authorList>
            <consortium name="ELIXIR-Norway"/>
            <consortium name="Elixir Norway"/>
        </authorList>
    </citation>
    <scope>NUCLEOTIDE SEQUENCE</scope>
</reference>
<keyword evidence="6" id="KW-0964">Secreted</keyword>
<evidence type="ECO:0000313" key="8">
    <source>
        <dbReference type="EMBL" id="CAK9204244.1"/>
    </source>
</evidence>
<proteinExistence type="inferred from homology"/>
<organism evidence="8 9">
    <name type="scientific">Sphagnum troendelagicum</name>
    <dbReference type="NCBI Taxonomy" id="128251"/>
    <lineage>
        <taxon>Eukaryota</taxon>
        <taxon>Viridiplantae</taxon>
        <taxon>Streptophyta</taxon>
        <taxon>Embryophyta</taxon>
        <taxon>Bryophyta</taxon>
        <taxon>Sphagnophytina</taxon>
        <taxon>Sphagnopsida</taxon>
        <taxon>Sphagnales</taxon>
        <taxon>Sphagnaceae</taxon>
        <taxon>Sphagnum</taxon>
    </lineage>
</organism>
<dbReference type="PANTHER" id="PTHR31062">
    <property type="entry name" value="XYLOGLUCAN ENDOTRANSGLUCOSYLASE/HYDROLASE PROTEIN 8-RELATED"/>
    <property type="match status" value="1"/>
</dbReference>
<evidence type="ECO:0000256" key="3">
    <source>
        <dbReference type="ARBA" id="ARBA00023157"/>
    </source>
</evidence>
<dbReference type="EMBL" id="OZ019906">
    <property type="protein sequence ID" value="CAK9204244.1"/>
    <property type="molecule type" value="Genomic_DNA"/>
</dbReference>
<keyword evidence="3" id="KW-1015">Disulfide bond</keyword>
<dbReference type="EC" id="2.4.1.207" evidence="6"/>